<dbReference type="Proteomes" id="UP000825002">
    <property type="component" value="Unassembled WGS sequence"/>
</dbReference>
<dbReference type="Pfam" id="PF15396">
    <property type="entry name" value="FAM60A"/>
    <property type="match status" value="2"/>
</dbReference>
<gene>
    <name evidence="2" type="primary">SINHCAF</name>
    <name evidence="2" type="ORF">GZH46_02045</name>
</gene>
<evidence type="ECO:0000313" key="2">
    <source>
        <dbReference type="EMBL" id="KAG9509437.1"/>
    </source>
</evidence>
<evidence type="ECO:0000313" key="3">
    <source>
        <dbReference type="Proteomes" id="UP000825002"/>
    </source>
</evidence>
<feature type="compositionally biased region" description="Polar residues" evidence="1">
    <location>
        <begin position="274"/>
        <end position="293"/>
    </location>
</feature>
<feature type="compositionally biased region" description="Low complexity" evidence="1">
    <location>
        <begin position="136"/>
        <end position="163"/>
    </location>
</feature>
<dbReference type="PANTHER" id="PTHR13422">
    <property type="entry name" value="SIN3-HDAC COMPLEX-ASSOCIATED FACTOR"/>
    <property type="match status" value="1"/>
</dbReference>
<feature type="compositionally biased region" description="Low complexity" evidence="1">
    <location>
        <begin position="181"/>
        <end position="193"/>
    </location>
</feature>
<accession>A0ABQ7S7M8</accession>
<feature type="region of interest" description="Disordered" evidence="1">
    <location>
        <begin position="443"/>
        <end position="474"/>
    </location>
</feature>
<feature type="region of interest" description="Disordered" evidence="1">
    <location>
        <begin position="82"/>
        <end position="212"/>
    </location>
</feature>
<name>A0ABQ7S7M8_9ACAR</name>
<feature type="region of interest" description="Disordered" evidence="1">
    <location>
        <begin position="256"/>
        <end position="382"/>
    </location>
</feature>
<sequence length="491" mass="55703">MFSFHKPKIYRSVSGCCICRAKSSSSRFTDSKKYEAEFERCFRIQEKRSGEICNACVLLVKRWKKLSPENRSHKHWHHVVDARAGPGNKGHQSSGSSFRANKKQQSQQLGLRNDTQLSDNTISSSSSKRPPRHITNRNSNGTNTTQSNNNVNNNNNDYSNNCNDQDDDSDLDFDSTRHSNESTASSSYSSASSGGSGNNYVRAHSDSHAHDQQQKYQYRCRWINSNNNNNRSSLSACMPDTMSLDSDVDQLVIDEDESDSSSVRPRQQQQQQQEIATQNSNSNINLKSAPSSSSRRKLANGGTRYVCPVSSSNGVAGLRRAMRSSTRMARKYEQRQQLDSIDSNNKIAADDTTVTSKDDQDDVNSSPSHHKQSSLRRDKRDLKSEDVIDHSMIASFLDMKLWKKEKTCCGIIFKNLYNEVAIFPKLLRPCACRLKDIHRKLSQPATTQQQRITQENQDEEEQEEEDTAIDTATGDGNWHRDRLIYLHFNLH</sequence>
<dbReference type="EMBL" id="JAIFTH010000477">
    <property type="protein sequence ID" value="KAG9509437.1"/>
    <property type="molecule type" value="Genomic_DNA"/>
</dbReference>
<dbReference type="PANTHER" id="PTHR13422:SF12">
    <property type="entry name" value="SIN3-HDAC COMPLEX-ASSOCIATED FACTOR"/>
    <property type="match status" value="1"/>
</dbReference>
<feature type="compositionally biased region" description="Acidic residues" evidence="1">
    <location>
        <begin position="456"/>
        <end position="468"/>
    </location>
</feature>
<feature type="compositionally biased region" description="Polar residues" evidence="1">
    <location>
        <begin position="337"/>
        <end position="346"/>
    </location>
</feature>
<proteinExistence type="predicted"/>
<evidence type="ECO:0000256" key="1">
    <source>
        <dbReference type="SAM" id="MobiDB-lite"/>
    </source>
</evidence>
<feature type="compositionally biased region" description="Acidic residues" evidence="1">
    <location>
        <begin position="164"/>
        <end position="173"/>
    </location>
</feature>
<protein>
    <submittedName>
        <fullName evidence="2">SIN3-HDAC complex-associated factor</fullName>
    </submittedName>
</protein>
<dbReference type="InterPro" id="IPR026065">
    <property type="entry name" value="FAM60A"/>
</dbReference>
<feature type="compositionally biased region" description="Basic and acidic residues" evidence="1">
    <location>
        <begin position="203"/>
        <end position="212"/>
    </location>
</feature>
<keyword evidence="3" id="KW-1185">Reference proteome</keyword>
<reference evidence="2 3" key="1">
    <citation type="submission" date="2020-10" db="EMBL/GenBank/DDBJ databases">
        <authorList>
            <person name="Klimov P.B."/>
            <person name="Dyachkov S.M."/>
            <person name="Chetverikov P.E."/>
        </authorList>
    </citation>
    <scope>NUCLEOTIDE SEQUENCE [LARGE SCALE GENOMIC DNA]</scope>
    <source>
        <strain evidence="2">BMOC 18-1129-001#AD2665</strain>
        <tissue evidence="2">Entire mites</tissue>
    </source>
</reference>
<organism evidence="2 3">
    <name type="scientific">Fragariocoptes setiger</name>
    <dbReference type="NCBI Taxonomy" id="1670756"/>
    <lineage>
        <taxon>Eukaryota</taxon>
        <taxon>Metazoa</taxon>
        <taxon>Ecdysozoa</taxon>
        <taxon>Arthropoda</taxon>
        <taxon>Chelicerata</taxon>
        <taxon>Arachnida</taxon>
        <taxon>Acari</taxon>
        <taxon>Acariformes</taxon>
        <taxon>Trombidiformes</taxon>
        <taxon>Prostigmata</taxon>
        <taxon>Eupodina</taxon>
        <taxon>Eriophyoidea</taxon>
        <taxon>Phytoptidae</taxon>
        <taxon>Fragariocoptes</taxon>
    </lineage>
</organism>
<feature type="compositionally biased region" description="Polar residues" evidence="1">
    <location>
        <begin position="90"/>
        <end position="128"/>
    </location>
</feature>
<comment type="caution">
    <text evidence="2">The sequence shown here is derived from an EMBL/GenBank/DDBJ whole genome shotgun (WGS) entry which is preliminary data.</text>
</comment>